<evidence type="ECO:0000256" key="2">
    <source>
        <dbReference type="ARBA" id="ARBA00023125"/>
    </source>
</evidence>
<dbReference type="Proteomes" id="UP001302719">
    <property type="component" value="Chromosome"/>
</dbReference>
<dbReference type="Gene3D" id="1.10.1240.10">
    <property type="entry name" value="Methionine synthase domain"/>
    <property type="match status" value="1"/>
</dbReference>
<keyword evidence="1" id="KW-0805">Transcription regulation</keyword>
<dbReference type="GO" id="GO:0003677">
    <property type="term" value="F:DNA binding"/>
    <property type="evidence" value="ECO:0007669"/>
    <property type="project" value="UniProtKB-KW"/>
</dbReference>
<protein>
    <submittedName>
        <fullName evidence="6">MerR family transcriptional regulator</fullName>
    </submittedName>
</protein>
<dbReference type="PROSITE" id="PS51332">
    <property type="entry name" value="B12_BINDING"/>
    <property type="match status" value="1"/>
</dbReference>
<dbReference type="GO" id="GO:0046872">
    <property type="term" value="F:metal ion binding"/>
    <property type="evidence" value="ECO:0007669"/>
    <property type="project" value="InterPro"/>
</dbReference>
<reference evidence="6 7" key="1">
    <citation type="submission" date="2023-01" db="EMBL/GenBank/DDBJ databases">
        <title>Cultivation and genomic characterization of new, ubiquitous marine nitrite-oxidizing bacteria from the Nitrospirales.</title>
        <authorList>
            <person name="Mueller A.J."/>
            <person name="Daebeler A."/>
            <person name="Herbold C.W."/>
            <person name="Kirkegaard R.H."/>
            <person name="Daims H."/>
        </authorList>
    </citation>
    <scope>NUCLEOTIDE SEQUENCE [LARGE SCALE GENOMIC DNA]</scope>
    <source>
        <strain evidence="6 7">VA</strain>
    </source>
</reference>
<dbReference type="GO" id="GO:0031419">
    <property type="term" value="F:cobalamin binding"/>
    <property type="evidence" value="ECO:0007669"/>
    <property type="project" value="InterPro"/>
</dbReference>
<accession>A0AA96GH52</accession>
<proteinExistence type="predicted"/>
<keyword evidence="3" id="KW-0804">Transcription</keyword>
<dbReference type="CDD" id="cd02065">
    <property type="entry name" value="B12-binding_like"/>
    <property type="match status" value="1"/>
</dbReference>
<evidence type="ECO:0000313" key="7">
    <source>
        <dbReference type="Proteomes" id="UP001302719"/>
    </source>
</evidence>
<dbReference type="KEGG" id="nall:PP769_19205"/>
<evidence type="ECO:0000259" key="5">
    <source>
        <dbReference type="PROSITE" id="PS51332"/>
    </source>
</evidence>
<dbReference type="Pfam" id="PF02310">
    <property type="entry name" value="B12-binding"/>
    <property type="match status" value="1"/>
</dbReference>
<dbReference type="CDD" id="cd01104">
    <property type="entry name" value="HTH_MlrA-CarA"/>
    <property type="match status" value="1"/>
</dbReference>
<dbReference type="InterPro" id="IPR009061">
    <property type="entry name" value="DNA-bd_dom_put_sf"/>
</dbReference>
<dbReference type="PROSITE" id="PS50937">
    <property type="entry name" value="HTH_MERR_2"/>
    <property type="match status" value="1"/>
</dbReference>
<feature type="domain" description="B12-binding" evidence="5">
    <location>
        <begin position="175"/>
        <end position="297"/>
    </location>
</feature>
<dbReference type="InterPro" id="IPR036594">
    <property type="entry name" value="Meth_synthase_dom"/>
</dbReference>
<name>A0AA96GH52_9BACT</name>
<dbReference type="SMART" id="SM00422">
    <property type="entry name" value="HTH_MERR"/>
    <property type="match status" value="1"/>
</dbReference>
<evidence type="ECO:0000313" key="6">
    <source>
        <dbReference type="EMBL" id="WNM60175.1"/>
    </source>
</evidence>
<keyword evidence="2" id="KW-0238">DNA-binding</keyword>
<dbReference type="Pfam" id="PF02607">
    <property type="entry name" value="B12-binding_2"/>
    <property type="match status" value="1"/>
</dbReference>
<evidence type="ECO:0000256" key="1">
    <source>
        <dbReference type="ARBA" id="ARBA00023015"/>
    </source>
</evidence>
<dbReference type="InterPro" id="IPR006158">
    <property type="entry name" value="Cobalamin-bd"/>
</dbReference>
<dbReference type="InterPro" id="IPR000551">
    <property type="entry name" value="MerR-type_HTH_dom"/>
</dbReference>
<feature type="domain" description="HTH merR-type" evidence="4">
    <location>
        <begin position="1"/>
        <end position="67"/>
    </location>
</feature>
<sequence>MYRIQRFSKLTGISTHVIRAWEKRYGLVDPTRGANRYRLYRDEDVRLFRYLKSQVDQGMSIGQLAETGRETLLRLAHQDWVRSAAETPHSENLISELIQAIQEGNRLGFQRKLNGALAVIPFEEALHRFLLPLQERVGQLWHDGVMGVAQEHFVSNQVKQKIFSALNQFQLSEGDPHVVVACPAQEWHEISAMTAAYLCAVRGCRVHYLGANLPIPELAKFCEQFRPSYVLLSLTVDRTLTEAKMIVKELASLIKPLAPIGVGGQFAQAHSSLFWDEKITVFPDMQSLDAFVRSLPH</sequence>
<dbReference type="EMBL" id="CP116967">
    <property type="protein sequence ID" value="WNM60175.1"/>
    <property type="molecule type" value="Genomic_DNA"/>
</dbReference>
<dbReference type="Pfam" id="PF13411">
    <property type="entry name" value="MerR_1"/>
    <property type="match status" value="1"/>
</dbReference>
<evidence type="ECO:0000259" key="4">
    <source>
        <dbReference type="PROSITE" id="PS50937"/>
    </source>
</evidence>
<dbReference type="Gene3D" id="1.10.1660.10">
    <property type="match status" value="1"/>
</dbReference>
<gene>
    <name evidence="6" type="ORF">PP769_19205</name>
</gene>
<dbReference type="GO" id="GO:0003700">
    <property type="term" value="F:DNA-binding transcription factor activity"/>
    <property type="evidence" value="ECO:0007669"/>
    <property type="project" value="InterPro"/>
</dbReference>
<dbReference type="InterPro" id="IPR036724">
    <property type="entry name" value="Cobalamin-bd_sf"/>
</dbReference>
<dbReference type="SUPFAM" id="SSF52242">
    <property type="entry name" value="Cobalamin (vitamin B12)-binding domain"/>
    <property type="match status" value="1"/>
</dbReference>
<keyword evidence="7" id="KW-1185">Reference proteome</keyword>
<dbReference type="InterPro" id="IPR047057">
    <property type="entry name" value="MerR_fam"/>
</dbReference>
<dbReference type="InterPro" id="IPR003759">
    <property type="entry name" value="Cbl-bd_cap"/>
</dbReference>
<dbReference type="AlphaFoldDB" id="A0AA96GH52"/>
<evidence type="ECO:0000256" key="3">
    <source>
        <dbReference type="ARBA" id="ARBA00023163"/>
    </source>
</evidence>
<dbReference type="PANTHER" id="PTHR30204:SF67">
    <property type="entry name" value="HTH-TYPE TRANSCRIPTIONAL REGULATOR MLRA-RELATED"/>
    <property type="match status" value="1"/>
</dbReference>
<organism evidence="6 7">
    <name type="scientific">Candidatus Nitrospira allomarina</name>
    <dbReference type="NCBI Taxonomy" id="3020900"/>
    <lineage>
        <taxon>Bacteria</taxon>
        <taxon>Pseudomonadati</taxon>
        <taxon>Nitrospirota</taxon>
        <taxon>Nitrospiria</taxon>
        <taxon>Nitrospirales</taxon>
        <taxon>Nitrospiraceae</taxon>
        <taxon>Nitrospira</taxon>
    </lineage>
</organism>
<dbReference type="PANTHER" id="PTHR30204">
    <property type="entry name" value="REDOX-CYCLING DRUG-SENSING TRANSCRIPTIONAL ACTIVATOR SOXR"/>
    <property type="match status" value="1"/>
</dbReference>
<dbReference type="Gene3D" id="3.40.50.280">
    <property type="entry name" value="Cobalamin-binding domain"/>
    <property type="match status" value="1"/>
</dbReference>
<dbReference type="SUPFAM" id="SSF46955">
    <property type="entry name" value="Putative DNA-binding domain"/>
    <property type="match status" value="1"/>
</dbReference>